<dbReference type="EMBL" id="JBBWUH010000006">
    <property type="protein sequence ID" value="KAK8163730.1"/>
    <property type="molecule type" value="Genomic_DNA"/>
</dbReference>
<dbReference type="Proteomes" id="UP001456524">
    <property type="component" value="Unassembled WGS sequence"/>
</dbReference>
<reference evidence="2 3" key="1">
    <citation type="journal article" date="2022" name="G3 (Bethesda)">
        <title>Enemy or ally: a genomic approach to elucidate the lifestyle of Phyllosticta citrichinaensis.</title>
        <authorList>
            <person name="Buijs V.A."/>
            <person name="Groenewald J.Z."/>
            <person name="Haridas S."/>
            <person name="LaButti K.M."/>
            <person name="Lipzen A."/>
            <person name="Martin F.M."/>
            <person name="Barry K."/>
            <person name="Grigoriev I.V."/>
            <person name="Crous P.W."/>
            <person name="Seidl M.F."/>
        </authorList>
    </citation>
    <scope>NUCLEOTIDE SEQUENCE [LARGE SCALE GENOMIC DNA]</scope>
    <source>
        <strain evidence="2 3">CBS 129764</strain>
    </source>
</reference>
<feature type="region of interest" description="Disordered" evidence="1">
    <location>
        <begin position="75"/>
        <end position="96"/>
    </location>
</feature>
<sequence length="149" mass="16628">MVPLHFPEVVLVLLEARTWSHTLGGRVGWVGADQPVNGCLPRPQSQPSRYLKVSCCSTPVAWSVYAVRSSNAPLYSRTRRKPTNTKRKKTGSPATPAVSQQHFTYYSGHKRLGFTAVRLGKKAEVRASQHQPHFTLYARDISELLVSLD</sequence>
<feature type="compositionally biased region" description="Basic residues" evidence="1">
    <location>
        <begin position="77"/>
        <end position="90"/>
    </location>
</feature>
<keyword evidence="3" id="KW-1185">Reference proteome</keyword>
<protein>
    <submittedName>
        <fullName evidence="2">Uncharacterized protein</fullName>
    </submittedName>
</protein>
<comment type="caution">
    <text evidence="2">The sequence shown here is derived from an EMBL/GenBank/DDBJ whole genome shotgun (WGS) entry which is preliminary data.</text>
</comment>
<evidence type="ECO:0000256" key="1">
    <source>
        <dbReference type="SAM" id="MobiDB-lite"/>
    </source>
</evidence>
<organism evidence="2 3">
    <name type="scientific">Phyllosticta citrichinensis</name>
    <dbReference type="NCBI Taxonomy" id="1130410"/>
    <lineage>
        <taxon>Eukaryota</taxon>
        <taxon>Fungi</taxon>
        <taxon>Dikarya</taxon>
        <taxon>Ascomycota</taxon>
        <taxon>Pezizomycotina</taxon>
        <taxon>Dothideomycetes</taxon>
        <taxon>Dothideomycetes incertae sedis</taxon>
        <taxon>Botryosphaeriales</taxon>
        <taxon>Phyllostictaceae</taxon>
        <taxon>Phyllosticta</taxon>
    </lineage>
</organism>
<gene>
    <name evidence="2" type="ORF">IWX90DRAFT_237848</name>
</gene>
<accession>A0ABR1XPZ5</accession>
<proteinExistence type="predicted"/>
<evidence type="ECO:0000313" key="2">
    <source>
        <dbReference type="EMBL" id="KAK8163730.1"/>
    </source>
</evidence>
<evidence type="ECO:0000313" key="3">
    <source>
        <dbReference type="Proteomes" id="UP001456524"/>
    </source>
</evidence>
<name>A0ABR1XPZ5_9PEZI</name>